<organism evidence="9 10">
    <name type="scientific">Anas platyrhynchos</name>
    <name type="common">Mallard</name>
    <name type="synonym">Anas boschas</name>
    <dbReference type="NCBI Taxonomy" id="8839"/>
    <lineage>
        <taxon>Eukaryota</taxon>
        <taxon>Metazoa</taxon>
        <taxon>Chordata</taxon>
        <taxon>Craniata</taxon>
        <taxon>Vertebrata</taxon>
        <taxon>Euteleostomi</taxon>
        <taxon>Archelosauria</taxon>
        <taxon>Archosauria</taxon>
        <taxon>Dinosauria</taxon>
        <taxon>Saurischia</taxon>
        <taxon>Theropoda</taxon>
        <taxon>Coelurosauria</taxon>
        <taxon>Aves</taxon>
        <taxon>Neognathae</taxon>
        <taxon>Galloanserae</taxon>
        <taxon>Anseriformes</taxon>
        <taxon>Anatidae</taxon>
        <taxon>Anatinae</taxon>
        <taxon>Anas</taxon>
    </lineage>
</organism>
<sequence>FYFFISHPFKQNNTQLPASCRALLGTSRNTWFSSCTLASSLPVPSLESADNPQAPLSLLQSAEHSLTLSAIFSDAHAASSRTSSPRSRDPSAAGRRAAAAPRPAAGPRRRSPGKGTEPPLAGPAAARPRLLARPPGRPRPPAALRRRTPLAGGRRARDGGGAAGAGPSGAAAVPVRSAAGAAARERLRARVGGVNTLLNVKLSENESGEYVSLLDLPGNVLIIPQATLGGKLKGRKMQYHANIEKEKGLELYSQFVTLCEKELAANAKCMEAGVLVKYGTYGNRQVLKLDTNGPYTHLVEL</sequence>
<keyword evidence="5" id="KW-0378">Hydrolase</keyword>
<reference evidence="9" key="2">
    <citation type="submission" date="2025-08" db="UniProtKB">
        <authorList>
            <consortium name="Ensembl"/>
        </authorList>
    </citation>
    <scope>IDENTIFICATION</scope>
</reference>
<dbReference type="GO" id="GO:0005737">
    <property type="term" value="C:cytoplasm"/>
    <property type="evidence" value="ECO:0007669"/>
    <property type="project" value="UniProtKB-SubCell"/>
</dbReference>
<keyword evidence="4" id="KW-0963">Cytoplasm</keyword>
<dbReference type="Proteomes" id="UP000694400">
    <property type="component" value="Chromosome 5"/>
</dbReference>
<dbReference type="GO" id="GO:0051500">
    <property type="term" value="F:D-tyrosyl-tRNA(Tyr) deacylase activity"/>
    <property type="evidence" value="ECO:0007669"/>
    <property type="project" value="TreeGrafter"/>
</dbReference>
<evidence type="ECO:0000313" key="9">
    <source>
        <dbReference type="Ensembl" id="ENSAPLP00020025725.1"/>
    </source>
</evidence>
<evidence type="ECO:0000256" key="5">
    <source>
        <dbReference type="ARBA" id="ARBA00022801"/>
    </source>
</evidence>
<dbReference type="InterPro" id="IPR023509">
    <property type="entry name" value="DTD-like_sf"/>
</dbReference>
<evidence type="ECO:0000256" key="8">
    <source>
        <dbReference type="SAM" id="MobiDB-lite"/>
    </source>
</evidence>
<evidence type="ECO:0000256" key="3">
    <source>
        <dbReference type="ARBA" id="ARBA00013056"/>
    </source>
</evidence>
<dbReference type="Ensembl" id="ENSAPLT00020027729.1">
    <property type="protein sequence ID" value="ENSAPLP00020025725.1"/>
    <property type="gene ID" value="ENSAPLG00020017638.1"/>
</dbReference>
<evidence type="ECO:0000313" key="10">
    <source>
        <dbReference type="Proteomes" id="UP000694400"/>
    </source>
</evidence>
<evidence type="ECO:0000256" key="4">
    <source>
        <dbReference type="ARBA" id="ARBA00022490"/>
    </source>
</evidence>
<evidence type="ECO:0000256" key="1">
    <source>
        <dbReference type="ARBA" id="ARBA00004496"/>
    </source>
</evidence>
<evidence type="ECO:0000256" key="2">
    <source>
        <dbReference type="ARBA" id="ARBA00011738"/>
    </source>
</evidence>
<comment type="catalytic activity">
    <reaction evidence="7">
        <text>a D-aminoacyl-tRNA + H2O = a tRNA + a D-alpha-amino acid + H(+)</text>
        <dbReference type="Rhea" id="RHEA:13953"/>
        <dbReference type="Rhea" id="RHEA-COMP:10123"/>
        <dbReference type="Rhea" id="RHEA-COMP:10124"/>
        <dbReference type="ChEBI" id="CHEBI:15377"/>
        <dbReference type="ChEBI" id="CHEBI:15378"/>
        <dbReference type="ChEBI" id="CHEBI:59871"/>
        <dbReference type="ChEBI" id="CHEBI:78442"/>
        <dbReference type="ChEBI" id="CHEBI:79333"/>
        <dbReference type="EC" id="3.1.1.96"/>
    </reaction>
</comment>
<reference evidence="9" key="3">
    <citation type="submission" date="2025-09" db="UniProtKB">
        <authorList>
            <consortium name="Ensembl"/>
        </authorList>
    </citation>
    <scope>IDENTIFICATION</scope>
</reference>
<dbReference type="PANTHER" id="PTHR10472:SF1">
    <property type="entry name" value="D-AMINOACYL-TRNA DEACYLASE 2"/>
    <property type="match status" value="1"/>
</dbReference>
<comment type="subcellular location">
    <subcellularLocation>
        <location evidence="1">Cytoplasm</location>
    </subcellularLocation>
</comment>
<dbReference type="EC" id="3.1.1.96" evidence="3"/>
<dbReference type="InterPro" id="IPR003732">
    <property type="entry name" value="Daa-tRNA_deacyls_DTD"/>
</dbReference>
<feature type="region of interest" description="Disordered" evidence="8">
    <location>
        <begin position="76"/>
        <end position="172"/>
    </location>
</feature>
<dbReference type="Pfam" id="PF02580">
    <property type="entry name" value="Tyr_Deacylase"/>
    <property type="match status" value="1"/>
</dbReference>
<proteinExistence type="predicted"/>
<dbReference type="SUPFAM" id="SSF69500">
    <property type="entry name" value="DTD-like"/>
    <property type="match status" value="1"/>
</dbReference>
<accession>A0A8B9TVB5</accession>
<name>A0A8B9TVB5_ANAPL</name>
<comment type="catalytic activity">
    <reaction evidence="6">
        <text>glycyl-tRNA(Ala) + H2O = tRNA(Ala) + glycine + H(+)</text>
        <dbReference type="Rhea" id="RHEA:53744"/>
        <dbReference type="Rhea" id="RHEA-COMP:9657"/>
        <dbReference type="Rhea" id="RHEA-COMP:13640"/>
        <dbReference type="ChEBI" id="CHEBI:15377"/>
        <dbReference type="ChEBI" id="CHEBI:15378"/>
        <dbReference type="ChEBI" id="CHEBI:57305"/>
        <dbReference type="ChEBI" id="CHEBI:78442"/>
        <dbReference type="ChEBI" id="CHEBI:78522"/>
        <dbReference type="EC" id="3.1.1.96"/>
    </reaction>
</comment>
<feature type="compositionally biased region" description="Low complexity" evidence="8">
    <location>
        <begin position="118"/>
        <end position="134"/>
    </location>
</feature>
<dbReference type="PANTHER" id="PTHR10472">
    <property type="entry name" value="D-TYROSYL-TRNA TYR DEACYLASE"/>
    <property type="match status" value="1"/>
</dbReference>
<feature type="compositionally biased region" description="Low complexity" evidence="8">
    <location>
        <begin position="77"/>
        <end position="106"/>
    </location>
</feature>
<protein>
    <recommendedName>
        <fullName evidence="3">D-aminoacyl-tRNA deacylase</fullName>
        <ecNumber evidence="3">3.1.1.96</ecNumber>
    </recommendedName>
</protein>
<evidence type="ECO:0000256" key="7">
    <source>
        <dbReference type="ARBA" id="ARBA00048018"/>
    </source>
</evidence>
<reference evidence="9" key="1">
    <citation type="submission" date="2019-08" db="EMBL/GenBank/DDBJ databases">
        <title>Three high-quality genomes provides insights into domestication of ducks.</title>
        <authorList>
            <person name="Hou Z.C."/>
            <person name="Zhu F."/>
            <person name="Yin Z.T."/>
            <person name="Zhang F."/>
        </authorList>
    </citation>
    <scope>NUCLEOTIDE SEQUENCE [LARGE SCALE GENOMIC DNA]</scope>
</reference>
<comment type="subunit">
    <text evidence="2">Homodimer.</text>
</comment>
<evidence type="ECO:0000256" key="6">
    <source>
        <dbReference type="ARBA" id="ARBA00047676"/>
    </source>
</evidence>
<dbReference type="Gene3D" id="3.50.80.10">
    <property type="entry name" value="D-tyrosyl-tRNA(Tyr) deacylase"/>
    <property type="match status" value="1"/>
</dbReference>
<dbReference type="AlphaFoldDB" id="A0A8B9TVB5"/>